<gene>
    <name evidence="2" type="ORF">D6B99_17030</name>
</gene>
<sequence>MDINDDFRKQQRKRYSNMRAVKDIVMALIILGIGFLMFFGKHFQSLQGLMQSKDPLILNIFGGLCVLYGGFRLYRGIKRDY</sequence>
<keyword evidence="3" id="KW-1185">Reference proteome</keyword>
<protein>
    <submittedName>
        <fullName evidence="2">Uncharacterized protein</fullName>
    </submittedName>
</protein>
<evidence type="ECO:0000256" key="1">
    <source>
        <dbReference type="SAM" id="Phobius"/>
    </source>
</evidence>
<dbReference type="AlphaFoldDB" id="A0A386HTG7"/>
<keyword evidence="1" id="KW-0472">Membrane</keyword>
<dbReference type="KEGG" id="ark:D6B99_17030"/>
<keyword evidence="1" id="KW-1133">Transmembrane helix</keyword>
<dbReference type="EMBL" id="CP032489">
    <property type="protein sequence ID" value="AYD49175.1"/>
    <property type="molecule type" value="Genomic_DNA"/>
</dbReference>
<accession>A0A386HTG7</accession>
<evidence type="ECO:0000313" key="3">
    <source>
        <dbReference type="Proteomes" id="UP000266118"/>
    </source>
</evidence>
<organism evidence="2 3">
    <name type="scientific">Arachidicoccus soli</name>
    <dbReference type="NCBI Taxonomy" id="2341117"/>
    <lineage>
        <taxon>Bacteria</taxon>
        <taxon>Pseudomonadati</taxon>
        <taxon>Bacteroidota</taxon>
        <taxon>Chitinophagia</taxon>
        <taxon>Chitinophagales</taxon>
        <taxon>Chitinophagaceae</taxon>
        <taxon>Arachidicoccus</taxon>
    </lineage>
</organism>
<keyword evidence="1" id="KW-0812">Transmembrane</keyword>
<reference evidence="2 3" key="1">
    <citation type="submission" date="2018-09" db="EMBL/GenBank/DDBJ databases">
        <title>Arachidicoccus sp. nov., a bacterium isolated from soil.</title>
        <authorList>
            <person name="Weon H.-Y."/>
            <person name="Kwon S.-W."/>
            <person name="Lee S.A."/>
        </authorList>
    </citation>
    <scope>NUCLEOTIDE SEQUENCE [LARGE SCALE GENOMIC DNA]</scope>
    <source>
        <strain evidence="2 3">KIS59-12</strain>
    </source>
</reference>
<evidence type="ECO:0000313" key="2">
    <source>
        <dbReference type="EMBL" id="AYD49175.1"/>
    </source>
</evidence>
<dbReference type="Proteomes" id="UP000266118">
    <property type="component" value="Chromosome"/>
</dbReference>
<dbReference type="OrthoDB" id="676313at2"/>
<feature type="transmembrane region" description="Helical" evidence="1">
    <location>
        <begin position="20"/>
        <end position="40"/>
    </location>
</feature>
<dbReference type="RefSeq" id="WP_119990650.1">
    <property type="nucleotide sequence ID" value="NZ_CP032489.1"/>
</dbReference>
<proteinExistence type="predicted"/>
<feature type="transmembrane region" description="Helical" evidence="1">
    <location>
        <begin position="56"/>
        <end position="74"/>
    </location>
</feature>
<name>A0A386HTG7_9BACT</name>